<comment type="similarity">
    <text evidence="1 6">Belongs to the glycosyl hydrolase 17 family.</text>
</comment>
<dbReference type="SMART" id="SM00768">
    <property type="entry name" value="X8"/>
    <property type="match status" value="1"/>
</dbReference>
<evidence type="ECO:0000256" key="3">
    <source>
        <dbReference type="ARBA" id="ARBA00022801"/>
    </source>
</evidence>
<dbReference type="InterPro" id="IPR017853">
    <property type="entry name" value="GH"/>
</dbReference>
<feature type="compositionally biased region" description="Low complexity" evidence="8">
    <location>
        <begin position="61"/>
        <end position="114"/>
    </location>
</feature>
<dbReference type="Pfam" id="PF07983">
    <property type="entry name" value="X8"/>
    <property type="match status" value="1"/>
</dbReference>
<dbReference type="Pfam" id="PF00332">
    <property type="entry name" value="Glyco_hydro_17"/>
    <property type="match status" value="1"/>
</dbReference>
<dbReference type="EMBL" id="BFEA01000137">
    <property type="protein sequence ID" value="GBG70917.1"/>
    <property type="molecule type" value="Genomic_DNA"/>
</dbReference>
<dbReference type="InterPro" id="IPR012946">
    <property type="entry name" value="X8"/>
</dbReference>
<dbReference type="Gene3D" id="3.30.70.270">
    <property type="match status" value="1"/>
</dbReference>
<evidence type="ECO:0000313" key="12">
    <source>
        <dbReference type="Proteomes" id="UP000265515"/>
    </source>
</evidence>
<feature type="compositionally biased region" description="Low complexity" evidence="8">
    <location>
        <begin position="494"/>
        <end position="509"/>
    </location>
</feature>
<feature type="chain" id="PRO_5017256054" description="X8 domain-containing protein" evidence="9">
    <location>
        <begin position="24"/>
        <end position="1047"/>
    </location>
</feature>
<dbReference type="InterPro" id="IPR043502">
    <property type="entry name" value="DNA/RNA_pol_sf"/>
</dbReference>
<feature type="domain" description="X8" evidence="10">
    <location>
        <begin position="534"/>
        <end position="609"/>
    </location>
</feature>
<evidence type="ECO:0000256" key="7">
    <source>
        <dbReference type="RuleBase" id="RU004336"/>
    </source>
</evidence>
<sequence>MDTSRHAALWAWFCLLFFLSNHGGDVGYGGNGSGAVLLASAQITDPSAASVASVAANDSILSSSPSQTAPASLSATPTIPTAPASLSSTPSPSTIPTTSPSTTPTVPTTPASPLSTPPVATPTRSSTSPPSPTPPASLSTTPATSKGVGVNIGFGYSTTQINASETVAILKKISAVSVKLFGDFVDTPAGVAFIDALAGTGIDVVIPVSSSQIATLASDYNASRDFVQTKVKARLDLSVNISTIAVGNEVLLPDYGTAYWATIVPAMVNVHKALQEFALDQTIKVVTPLNFNCLSNTYPPSSGVFNQSYTVTIKPLLQFLNETGSPFMVNIYPFYPTRDPTKNIMVDFALGVPGSKIDTDPGSNLSYTNMVDMMMDALAFAIEKEGFYGIHLAVGEVGWPTDGHQIATVGNGEKFNNYLVGQLMSGKGTPKRPGEDGWMQVYLFELLDEDLKPVRDGNGPFEHHWGICYLNGTAKYPIDLTKGWNATTPPPSTGAPTSPGSASAPSPSSCVPGDRGGNAKSPNQTLALTGGPNTYCVVNDCTADASILVAIDWLCGQTNMSCAATQEAGVCFVPDTPVSHGSYLFNSYYVSQGRRPSACNFEASYYRRFIKGFAAIARPLTNLLRKDQPLIWTSECDQAFSKLKAALISAPVLIRPDPEKPFVLITDWQPEAISAILSQVGPSGLESVVEYASKSVPACKRNYAAPIGECYAALWGISHFRAYLYGRKFTLVTDHEPLLALKKSKDYSGMIARWATVLQSMDFDIRHWKHERHGNADGLRRLHRPEKVLKSEEVIPWNEPEQKIGPRYGQVEILLKQTSHVTTAAGFTGDISLVNPQRHTAILASLREWTEQVSNVWQHVLAREGYNIIPISASDLDGIRRALRERPVTFEELSFCLTRVQVKWTGTIEHPTWIENPELLIVQGWRTNGEGDLIGFLFGSVQPGRRRLIAQELIAPIVQLADDLSPDIYFQSDNSPAPYIFERSLDPYLQWTSCFEELRDEDTLPSRQEYLKPYEVIPYAFYPRAEEVVINDDEEEDNDEDVGGGKP</sequence>
<dbReference type="Pfam" id="PF17919">
    <property type="entry name" value="RT_RNaseH_2"/>
    <property type="match status" value="1"/>
</dbReference>
<feature type="region of interest" description="Disordered" evidence="8">
    <location>
        <begin position="485"/>
        <end position="525"/>
    </location>
</feature>
<reference evidence="11 12" key="1">
    <citation type="journal article" date="2018" name="Cell">
        <title>The Chara Genome: Secondary Complexity and Implications for Plant Terrestrialization.</title>
        <authorList>
            <person name="Nishiyama T."/>
            <person name="Sakayama H."/>
            <person name="Vries J.D."/>
            <person name="Buschmann H."/>
            <person name="Saint-Marcoux D."/>
            <person name="Ullrich K.K."/>
            <person name="Haas F.B."/>
            <person name="Vanderstraeten L."/>
            <person name="Becker D."/>
            <person name="Lang D."/>
            <person name="Vosolsobe S."/>
            <person name="Rombauts S."/>
            <person name="Wilhelmsson P.K.I."/>
            <person name="Janitza P."/>
            <person name="Kern R."/>
            <person name="Heyl A."/>
            <person name="Rumpler F."/>
            <person name="Villalobos L.I.A.C."/>
            <person name="Clay J.M."/>
            <person name="Skokan R."/>
            <person name="Toyoda A."/>
            <person name="Suzuki Y."/>
            <person name="Kagoshima H."/>
            <person name="Schijlen E."/>
            <person name="Tajeshwar N."/>
            <person name="Catarino B."/>
            <person name="Hetherington A.J."/>
            <person name="Saltykova A."/>
            <person name="Bonnot C."/>
            <person name="Breuninger H."/>
            <person name="Symeonidi A."/>
            <person name="Radhakrishnan G.V."/>
            <person name="Van Nieuwerburgh F."/>
            <person name="Deforce D."/>
            <person name="Chang C."/>
            <person name="Karol K.G."/>
            <person name="Hedrich R."/>
            <person name="Ulvskov P."/>
            <person name="Glockner G."/>
            <person name="Delwiche C.F."/>
            <person name="Petrasek J."/>
            <person name="Van de Peer Y."/>
            <person name="Friml J."/>
            <person name="Beilby M."/>
            <person name="Dolan L."/>
            <person name="Kohara Y."/>
            <person name="Sugano S."/>
            <person name="Fujiyama A."/>
            <person name="Delaux P.-M."/>
            <person name="Quint M."/>
            <person name="TheiBen G."/>
            <person name="Hagemann M."/>
            <person name="Harholt J."/>
            <person name="Dunand C."/>
            <person name="Zachgo S."/>
            <person name="Langdale J."/>
            <person name="Maumus F."/>
            <person name="Straeten D.V.D."/>
            <person name="Gould S.B."/>
            <person name="Rensing S.A."/>
        </authorList>
    </citation>
    <scope>NUCLEOTIDE SEQUENCE [LARGE SCALE GENOMIC DNA]</scope>
    <source>
        <strain evidence="11 12">S276</strain>
    </source>
</reference>
<dbReference type="InterPro" id="IPR041577">
    <property type="entry name" value="RT_RNaseH_2"/>
</dbReference>
<keyword evidence="4" id="KW-1015">Disulfide bond</keyword>
<dbReference type="SUPFAM" id="SSF56672">
    <property type="entry name" value="DNA/RNA polymerases"/>
    <property type="match status" value="1"/>
</dbReference>
<evidence type="ECO:0000256" key="9">
    <source>
        <dbReference type="SAM" id="SignalP"/>
    </source>
</evidence>
<evidence type="ECO:0000259" key="10">
    <source>
        <dbReference type="SMART" id="SM00768"/>
    </source>
</evidence>
<evidence type="ECO:0000256" key="6">
    <source>
        <dbReference type="RuleBase" id="RU004335"/>
    </source>
</evidence>
<dbReference type="GO" id="GO:0004553">
    <property type="term" value="F:hydrolase activity, hydrolyzing O-glycosyl compounds"/>
    <property type="evidence" value="ECO:0007669"/>
    <property type="project" value="InterPro"/>
</dbReference>
<dbReference type="AlphaFoldDB" id="A0A388KLK4"/>
<keyword evidence="2 9" id="KW-0732">Signal</keyword>
<evidence type="ECO:0000256" key="4">
    <source>
        <dbReference type="ARBA" id="ARBA00023157"/>
    </source>
</evidence>
<evidence type="ECO:0000313" key="11">
    <source>
        <dbReference type="EMBL" id="GBG70917.1"/>
    </source>
</evidence>
<accession>A0A388KLK4</accession>
<dbReference type="PROSITE" id="PS00587">
    <property type="entry name" value="GLYCOSYL_HYDROL_F17"/>
    <property type="match status" value="1"/>
</dbReference>
<dbReference type="InterPro" id="IPR000490">
    <property type="entry name" value="Glyco_hydro_17"/>
</dbReference>
<evidence type="ECO:0000256" key="1">
    <source>
        <dbReference type="ARBA" id="ARBA00008773"/>
    </source>
</evidence>
<evidence type="ECO:0000256" key="2">
    <source>
        <dbReference type="ARBA" id="ARBA00022729"/>
    </source>
</evidence>
<evidence type="ECO:0000256" key="5">
    <source>
        <dbReference type="ARBA" id="ARBA00023295"/>
    </source>
</evidence>
<dbReference type="CDD" id="cd09274">
    <property type="entry name" value="RNase_HI_RT_Ty3"/>
    <property type="match status" value="1"/>
</dbReference>
<keyword evidence="12" id="KW-1185">Reference proteome</keyword>
<feature type="signal peptide" evidence="9">
    <location>
        <begin position="1"/>
        <end position="23"/>
    </location>
</feature>
<dbReference type="Gramene" id="GBG70917">
    <property type="protein sequence ID" value="GBG70917"/>
    <property type="gene ID" value="CBR_g8218"/>
</dbReference>
<dbReference type="FunFam" id="3.30.70.270:FF:000020">
    <property type="entry name" value="Transposon Tf2-6 polyprotein-like Protein"/>
    <property type="match status" value="1"/>
</dbReference>
<proteinExistence type="inferred from homology"/>
<dbReference type="PANTHER" id="PTHR32227">
    <property type="entry name" value="GLUCAN ENDO-1,3-BETA-GLUCOSIDASE BG1-RELATED-RELATED"/>
    <property type="match status" value="1"/>
</dbReference>
<dbReference type="OrthoDB" id="941679at2759"/>
<keyword evidence="3 7" id="KW-0378">Hydrolase</keyword>
<dbReference type="GO" id="GO:0005975">
    <property type="term" value="P:carbohydrate metabolic process"/>
    <property type="evidence" value="ECO:0007669"/>
    <property type="project" value="InterPro"/>
</dbReference>
<feature type="region of interest" description="Disordered" evidence="8">
    <location>
        <begin position="61"/>
        <end position="144"/>
    </location>
</feature>
<gene>
    <name evidence="11" type="ORF">CBR_g8218</name>
</gene>
<dbReference type="InterPro" id="IPR044965">
    <property type="entry name" value="Glyco_hydro_17_plant"/>
</dbReference>
<name>A0A388KLK4_CHABU</name>
<dbReference type="SUPFAM" id="SSF51445">
    <property type="entry name" value="(Trans)glycosidases"/>
    <property type="match status" value="1"/>
</dbReference>
<comment type="caution">
    <text evidence="11">The sequence shown here is derived from an EMBL/GenBank/DDBJ whole genome shotgun (WGS) entry which is preliminary data.</text>
</comment>
<organism evidence="11 12">
    <name type="scientific">Chara braunii</name>
    <name type="common">Braun's stonewort</name>
    <dbReference type="NCBI Taxonomy" id="69332"/>
    <lineage>
        <taxon>Eukaryota</taxon>
        <taxon>Viridiplantae</taxon>
        <taxon>Streptophyta</taxon>
        <taxon>Charophyceae</taxon>
        <taxon>Charales</taxon>
        <taxon>Characeae</taxon>
        <taxon>Chara</taxon>
    </lineage>
</organism>
<keyword evidence="5 7" id="KW-0326">Glycosidase</keyword>
<dbReference type="Proteomes" id="UP000265515">
    <property type="component" value="Unassembled WGS sequence"/>
</dbReference>
<dbReference type="Gene3D" id="3.20.20.80">
    <property type="entry name" value="Glycosidases"/>
    <property type="match status" value="1"/>
</dbReference>
<evidence type="ECO:0000256" key="8">
    <source>
        <dbReference type="SAM" id="MobiDB-lite"/>
    </source>
</evidence>
<dbReference type="InterPro" id="IPR043128">
    <property type="entry name" value="Rev_trsase/Diguanyl_cyclase"/>
</dbReference>
<protein>
    <recommendedName>
        <fullName evidence="10">X8 domain-containing protein</fullName>
    </recommendedName>
</protein>